<dbReference type="EMBL" id="JAWDGP010000422">
    <property type="protein sequence ID" value="KAK3800651.1"/>
    <property type="molecule type" value="Genomic_DNA"/>
</dbReference>
<feature type="compositionally biased region" description="Basic and acidic residues" evidence="1">
    <location>
        <begin position="1891"/>
        <end position="1900"/>
    </location>
</feature>
<evidence type="ECO:0000256" key="1">
    <source>
        <dbReference type="SAM" id="MobiDB-lite"/>
    </source>
</evidence>
<keyword evidence="3" id="KW-1185">Reference proteome</keyword>
<feature type="compositionally biased region" description="Basic and acidic residues" evidence="1">
    <location>
        <begin position="419"/>
        <end position="438"/>
    </location>
</feature>
<feature type="compositionally biased region" description="Basic residues" evidence="1">
    <location>
        <begin position="1869"/>
        <end position="1879"/>
    </location>
</feature>
<feature type="compositionally biased region" description="Basic and acidic residues" evidence="1">
    <location>
        <begin position="523"/>
        <end position="540"/>
    </location>
</feature>
<feature type="compositionally biased region" description="Basic and acidic residues" evidence="1">
    <location>
        <begin position="1907"/>
        <end position="1920"/>
    </location>
</feature>
<feature type="compositionally biased region" description="Polar residues" evidence="1">
    <location>
        <begin position="1001"/>
        <end position="1012"/>
    </location>
</feature>
<proteinExistence type="predicted"/>
<dbReference type="Proteomes" id="UP001283361">
    <property type="component" value="Unassembled WGS sequence"/>
</dbReference>
<feature type="region of interest" description="Disordered" evidence="1">
    <location>
        <begin position="1228"/>
        <end position="1258"/>
    </location>
</feature>
<evidence type="ECO:0000313" key="3">
    <source>
        <dbReference type="Proteomes" id="UP001283361"/>
    </source>
</evidence>
<protein>
    <submittedName>
        <fullName evidence="2">Uncharacterized protein</fullName>
    </submittedName>
</protein>
<feature type="compositionally biased region" description="Basic and acidic residues" evidence="1">
    <location>
        <begin position="484"/>
        <end position="516"/>
    </location>
</feature>
<feature type="region of interest" description="Disordered" evidence="1">
    <location>
        <begin position="16"/>
        <end position="39"/>
    </location>
</feature>
<feature type="compositionally biased region" description="Basic and acidic residues" evidence="1">
    <location>
        <begin position="1843"/>
        <end position="1862"/>
    </location>
</feature>
<gene>
    <name evidence="2" type="ORF">RRG08_003058</name>
</gene>
<feature type="region of interest" description="Disordered" evidence="1">
    <location>
        <begin position="2040"/>
        <end position="2112"/>
    </location>
</feature>
<feature type="compositionally biased region" description="Polar residues" evidence="1">
    <location>
        <begin position="2057"/>
        <end position="2066"/>
    </location>
</feature>
<feature type="compositionally biased region" description="Basic and acidic residues" evidence="1">
    <location>
        <begin position="2074"/>
        <end position="2086"/>
    </location>
</feature>
<feature type="compositionally biased region" description="Low complexity" evidence="1">
    <location>
        <begin position="2040"/>
        <end position="2056"/>
    </location>
</feature>
<reference evidence="2" key="1">
    <citation type="journal article" date="2023" name="G3 (Bethesda)">
        <title>A reference genome for the long-term kleptoplast-retaining sea slug Elysia crispata morphotype clarki.</title>
        <authorList>
            <person name="Eastman K.E."/>
            <person name="Pendleton A.L."/>
            <person name="Shaikh M.A."/>
            <person name="Suttiyut T."/>
            <person name="Ogas R."/>
            <person name="Tomko P."/>
            <person name="Gavelis G."/>
            <person name="Widhalm J.R."/>
            <person name="Wisecaver J.H."/>
        </authorList>
    </citation>
    <scope>NUCLEOTIDE SEQUENCE</scope>
    <source>
        <strain evidence="2">ECLA1</strain>
    </source>
</reference>
<evidence type="ECO:0000313" key="2">
    <source>
        <dbReference type="EMBL" id="KAK3800651.1"/>
    </source>
</evidence>
<comment type="caution">
    <text evidence="2">The sequence shown here is derived from an EMBL/GenBank/DDBJ whole genome shotgun (WGS) entry which is preliminary data.</text>
</comment>
<feature type="compositionally biased region" description="Polar residues" evidence="1">
    <location>
        <begin position="1020"/>
        <end position="1045"/>
    </location>
</feature>
<organism evidence="2 3">
    <name type="scientific">Elysia crispata</name>
    <name type="common">lettuce slug</name>
    <dbReference type="NCBI Taxonomy" id="231223"/>
    <lineage>
        <taxon>Eukaryota</taxon>
        <taxon>Metazoa</taxon>
        <taxon>Spiralia</taxon>
        <taxon>Lophotrochozoa</taxon>
        <taxon>Mollusca</taxon>
        <taxon>Gastropoda</taxon>
        <taxon>Heterobranchia</taxon>
        <taxon>Euthyneura</taxon>
        <taxon>Panpulmonata</taxon>
        <taxon>Sacoglossa</taxon>
        <taxon>Placobranchoidea</taxon>
        <taxon>Plakobranchidae</taxon>
        <taxon>Elysia</taxon>
    </lineage>
</organism>
<feature type="compositionally biased region" description="Basic and acidic residues" evidence="1">
    <location>
        <begin position="345"/>
        <end position="399"/>
    </location>
</feature>
<sequence>MKGYSCCANTLACISPSSKTSKPSSSELDDQTRSTTTSHEKNVFHNGDMWYMTQVENCRVGFNFQVCEELPKEDHSTQACVCCENEDDFNITNMEIAVQKVHANKYRQALYDTENDLRIYHHDAYGRYKEDDYTTTSTTLGSNSDKRNFDNFKGTVQNGGFDFVLKHFEAGHCYKRQDDKTEQGNKLKYEPWTHCLYDTLKYSDKTHVSDLDYIVLNFQHFSMDLVVMPSWQIGNGRDTHNETRQDQTDCFSTEAADEGQYSASNLILQPPLFEESSDLAECSTSLNDSTPQEKRGQIFQKIVNGQHGCDGKSSVSKQQIFFSDDAPMNYSPLIACGIEQTGNKKSLDRIQQTDDRKSPDDRIEQNGDRKSPDDRIEQNGDRKSPDDRIEQNGDRKSPDDGIQQTGDRKSPDDGIQQTGDRKSPDDRIEQTGDRKSPEDGVQQTGDRKSPDDGIQQTGDRKSPDDGIQQTGDRKSPEDGIQQTGDRKSPDDRIEQNGDKKSPDDRIQQTGDKKSPDDGIQQTSDKKSPDDEIQQTDDRKTPSNVNQQMDERWVPVEGNQNLEDRHLPAVDIQQTVNRYTSIDHIQKTYGNFLSSEEEQAGDPDIAADGVSQNNDTCTVLPSYGTCCDEYSLLSNDGDKQTYNTHIPSDDMQQRQYSLLPADGICQDGYSLLRNNDNKQTYDSHILAYDMQQKADSLLPADGIQQITASLLPAASTLETEDSLFAADFIKQTDDKQITGFIQRLHSNIFQQLNYSDDPQIDGGSIKLSYCSGDQHTHVKHLLPEDIQQSHSPVYEKADSRLLPSEDIQQPDSANDQHIDYRLLLSDGFQQPFSLDDKEPDCRHLYVLKSQKEVHLGKDQKLDVDNGSHLVFIKNQLVEFNPSSCIDKQRFISNNQQDYIGLQQPFSTEDLASYAMTEDLAADWPCGTYGHVQPVSFTGEHERHANTSDHQHHISKQLPLFHNQQPIFTDETLASKRNISQTACEIEERLTHTGYPTWMRPNALTSKSESSHMTANEDVTDNKNFGQKPLSTSDRESNYSLNVDSQRSPPTLSSTLCLSHIGISNSSYDYEHRQSEKILIHVSDTSESEDEIEKSKPQGLACKWRTLCYMQEVVPDSDPEENIPVPHISDYLNHSNTAVKPTVTQDCTVTVPQTNKRDQMGSVKAGKVQESIEIDQKKKIDNFQLANVSSYLSQSNSSTTNAHQTFAFYNQSMLSSRTKQNQLVLQRLESQHEDGRDLHKQSSDFSTWETNDGYDGHSDESQERLNVSIGHEYCRPTSKQISVSSNRVSIGEVGKVSMDCVKQTVSHNLPSVESFLFHGSERTFDSSWPHLNNQAHTKRSFRPCCLSPPVFSSSEDEDLQEELDTSVSDILSQSPLVDMDEDNKKSNFLRHPTVYSTPFDNLYHVSSERNIFSIYGACQNGSRVAEDQDHISGKESENVLNEICTEAKNTQPTKSCLGENKVFLPDSLVNEKESNFSKHLNVLKSIADNEDIETLRLKQEERCSSELPNEHLDCTELDSNLNTKKEKSLNNSSCLQKILSNANKDKQCKKINNLSKAHSHKNWLVLKHAMPPCHVNLLDIRPFIEKSGVCLSKLNAGYLKKLGLYNKNKKLSSLYKNLGVPQNMAPTKHTPELLSVMARLKQIRNQNRQQRIVEVQENLMKILQAQKKIPASVEDSVVHHKCAGKGPFKDITGPGLRKEASVKSPKPPAMNKSISPNGSVKNLSQISEFDSHIETGNCFSSEFLSNCIENSDKNQRKMEGSRINTPGKSQQRECKTKCEEAETSTTSLKFSPKSSVKKVKKNLSKTLKPFENSTIKDLMSTCPQTSDRTSLESKFLAIMAQCKTEPRKETKANPRTDSLDKSRANFDQQGKHVKNKKQKSSCKIEKAHHSKPEKKNLPKTEEECGNSKILDKRSNSSRATKGEKIETFDHQPKVKSRKECGNEKIQTIIDKKSKTHSQDKVIAQEAEAVKLCPASSLSSVNIKGKSMLKKINKQSFSQSIKKKLKKTTKSLSGSELCDNPLKSNPIKACSLHSVFSVSSFKIPKKSSSSSDTHSSTTDNLNPNKSSICMVSKPKHDKMSEQVEKRDGSLSKYETCFQKSSKSSQDHSRMSSGSSTRKIERFALMDMPKCLSLYFTNGATEGEVNSSSVFARCKRGYVISESERYIDDHRAAAQEVLEDKRPKVLASDCLSIYWRDNKNLTSDKTRVTSSSYLKEDILRKVSVPCDDPPAADGDIATLRSEREGCTQGKCFTWRARYGIEGQDCHTSQAAGGSRNETRHEFKC</sequence>
<name>A0AAE1B871_9GAST</name>
<accession>A0AAE1B871</accession>
<feature type="region of interest" description="Disordered" evidence="1">
    <location>
        <begin position="995"/>
        <end position="1047"/>
    </location>
</feature>
<feature type="region of interest" description="Disordered" evidence="1">
    <location>
        <begin position="1686"/>
        <end position="1717"/>
    </location>
</feature>
<feature type="region of interest" description="Disordered" evidence="1">
    <location>
        <begin position="1843"/>
        <end position="1920"/>
    </location>
</feature>
<feature type="compositionally biased region" description="Basic and acidic residues" evidence="1">
    <location>
        <begin position="1228"/>
        <end position="1240"/>
    </location>
</feature>
<feature type="compositionally biased region" description="Low complexity" evidence="1">
    <location>
        <begin position="16"/>
        <end position="26"/>
    </location>
</feature>
<feature type="region of interest" description="Disordered" evidence="1">
    <location>
        <begin position="343"/>
        <end position="552"/>
    </location>
</feature>